<sequence length="170" mass="19868">MNNEMNVPPATPLEQGGPNLPNCLVGDEGFGLSTFLLRPYPRSRGLNLRQKVFDYRLSRARRIAECGFGTWTQTWRVFRSDMVTSLKVGIQSIHACTCLHNFLIMHEERRFRKRRSAESKIQNHNYQYVPEEEVVPRQGTLERMRYDFSIYYVGEGAIDCQWEKARTANF</sequence>
<evidence type="ECO:0000313" key="2">
    <source>
        <dbReference type="Proteomes" id="UP001239111"/>
    </source>
</evidence>
<accession>A0ACC2NKF4</accession>
<comment type="caution">
    <text evidence="1">The sequence shown here is derived from an EMBL/GenBank/DDBJ whole genome shotgun (WGS) entry which is preliminary data.</text>
</comment>
<keyword evidence="2" id="KW-1185">Reference proteome</keyword>
<reference evidence="1" key="1">
    <citation type="submission" date="2023-04" db="EMBL/GenBank/DDBJ databases">
        <title>A chromosome-level genome assembly of the parasitoid wasp Eretmocerus hayati.</title>
        <authorList>
            <person name="Zhong Y."/>
            <person name="Liu S."/>
            <person name="Liu Y."/>
        </authorList>
    </citation>
    <scope>NUCLEOTIDE SEQUENCE</scope>
    <source>
        <strain evidence="1">ZJU_SS_LIU_2023</strain>
    </source>
</reference>
<evidence type="ECO:0000313" key="1">
    <source>
        <dbReference type="EMBL" id="KAJ8671298.1"/>
    </source>
</evidence>
<protein>
    <submittedName>
        <fullName evidence="1">Uncharacterized protein</fullName>
    </submittedName>
</protein>
<proteinExistence type="predicted"/>
<gene>
    <name evidence="1" type="ORF">QAD02_002557</name>
</gene>
<organism evidence="1 2">
    <name type="scientific">Eretmocerus hayati</name>
    <dbReference type="NCBI Taxonomy" id="131215"/>
    <lineage>
        <taxon>Eukaryota</taxon>
        <taxon>Metazoa</taxon>
        <taxon>Ecdysozoa</taxon>
        <taxon>Arthropoda</taxon>
        <taxon>Hexapoda</taxon>
        <taxon>Insecta</taxon>
        <taxon>Pterygota</taxon>
        <taxon>Neoptera</taxon>
        <taxon>Endopterygota</taxon>
        <taxon>Hymenoptera</taxon>
        <taxon>Apocrita</taxon>
        <taxon>Proctotrupomorpha</taxon>
        <taxon>Chalcidoidea</taxon>
        <taxon>Aphelinidae</taxon>
        <taxon>Aphelininae</taxon>
        <taxon>Eretmocerus</taxon>
    </lineage>
</organism>
<name>A0ACC2NKF4_9HYME</name>
<dbReference type="Proteomes" id="UP001239111">
    <property type="component" value="Chromosome 3"/>
</dbReference>
<dbReference type="EMBL" id="CM056743">
    <property type="protein sequence ID" value="KAJ8671298.1"/>
    <property type="molecule type" value="Genomic_DNA"/>
</dbReference>